<reference evidence="2 3" key="1">
    <citation type="submission" date="2023-05" db="EMBL/GenBank/DDBJ databases">
        <authorList>
            <person name="Guo Y."/>
        </authorList>
    </citation>
    <scope>NUCLEOTIDE SEQUENCE [LARGE SCALE GENOMIC DNA]</scope>
    <source>
        <strain evidence="2 3">GR2756</strain>
    </source>
</reference>
<dbReference type="Pfam" id="PF20109">
    <property type="entry name" value="Trans_reg_dom"/>
    <property type="match status" value="1"/>
</dbReference>
<dbReference type="EMBL" id="JAVUPU010000009">
    <property type="protein sequence ID" value="MDT9600421.1"/>
    <property type="molecule type" value="Genomic_DNA"/>
</dbReference>
<gene>
    <name evidence="2" type="ORF">RQX22_15790</name>
</gene>
<evidence type="ECO:0000259" key="1">
    <source>
        <dbReference type="Pfam" id="PF20109"/>
    </source>
</evidence>
<organism evidence="2 3">
    <name type="scientific">Sphingosinicella rhizophila</name>
    <dbReference type="NCBI Taxonomy" id="3050082"/>
    <lineage>
        <taxon>Bacteria</taxon>
        <taxon>Pseudomonadati</taxon>
        <taxon>Pseudomonadota</taxon>
        <taxon>Alphaproteobacteria</taxon>
        <taxon>Sphingomonadales</taxon>
        <taxon>Sphingosinicellaceae</taxon>
        <taxon>Sphingosinicella</taxon>
    </lineage>
</organism>
<dbReference type="InterPro" id="IPR045465">
    <property type="entry name" value="Trans_reg_dom"/>
</dbReference>
<evidence type="ECO:0000313" key="2">
    <source>
        <dbReference type="EMBL" id="MDT9600421.1"/>
    </source>
</evidence>
<protein>
    <submittedName>
        <fullName evidence="2">DUF6499 domain-containing protein</fullName>
    </submittedName>
</protein>
<name>A0ABU3QAM5_9SPHN</name>
<accession>A0ABU3QAM5</accession>
<proteinExistence type="predicted"/>
<dbReference type="RefSeq" id="WP_315727580.1">
    <property type="nucleotide sequence ID" value="NZ_JAVUPU010000009.1"/>
</dbReference>
<dbReference type="Proteomes" id="UP001259572">
    <property type="component" value="Unassembled WGS sequence"/>
</dbReference>
<feature type="domain" description="Transcriptional regulator-like" evidence="1">
    <location>
        <begin position="5"/>
        <end position="67"/>
    </location>
</feature>
<comment type="caution">
    <text evidence="2">The sequence shown here is derived from an EMBL/GenBank/DDBJ whole genome shotgun (WGS) entry which is preliminary data.</text>
</comment>
<sequence length="98" mass="11303">MRGPDWRREADYEPLKALDTPELAGEFLRRNPDYQLDHERLSRLAAAGHLTSAELEAFAARWGVRFRAVARPFRMDAAKLAQRRGCCFCPFSHRGNRT</sequence>
<evidence type="ECO:0000313" key="3">
    <source>
        <dbReference type="Proteomes" id="UP001259572"/>
    </source>
</evidence>
<keyword evidence="3" id="KW-1185">Reference proteome</keyword>